<dbReference type="Proteomes" id="UP000054097">
    <property type="component" value="Unassembled WGS sequence"/>
</dbReference>
<organism evidence="4 5">
    <name type="scientific">Serendipita vermifera MAFF 305830</name>
    <dbReference type="NCBI Taxonomy" id="933852"/>
    <lineage>
        <taxon>Eukaryota</taxon>
        <taxon>Fungi</taxon>
        <taxon>Dikarya</taxon>
        <taxon>Basidiomycota</taxon>
        <taxon>Agaricomycotina</taxon>
        <taxon>Agaricomycetes</taxon>
        <taxon>Sebacinales</taxon>
        <taxon>Serendipitaceae</taxon>
        <taxon>Serendipita</taxon>
    </lineage>
</organism>
<keyword evidence="2" id="KW-1133">Transmembrane helix</keyword>
<feature type="transmembrane region" description="Helical" evidence="2">
    <location>
        <begin position="173"/>
        <end position="194"/>
    </location>
</feature>
<proteinExistence type="predicted"/>
<evidence type="ECO:0000313" key="4">
    <source>
        <dbReference type="EMBL" id="KIM30762.1"/>
    </source>
</evidence>
<protein>
    <recommendedName>
        <fullName evidence="3">DUF6533 domain-containing protein</fullName>
    </recommendedName>
</protein>
<dbReference type="STRING" id="933852.A0A0C2XP67"/>
<evidence type="ECO:0000256" key="1">
    <source>
        <dbReference type="SAM" id="MobiDB-lite"/>
    </source>
</evidence>
<evidence type="ECO:0000259" key="3">
    <source>
        <dbReference type="Pfam" id="PF20151"/>
    </source>
</evidence>
<evidence type="ECO:0000313" key="5">
    <source>
        <dbReference type="Proteomes" id="UP000054097"/>
    </source>
</evidence>
<dbReference type="HOGENOM" id="CLU_035509_1_3_1"/>
<keyword evidence="2" id="KW-0472">Membrane</keyword>
<feature type="region of interest" description="Disordered" evidence="1">
    <location>
        <begin position="346"/>
        <end position="391"/>
    </location>
</feature>
<gene>
    <name evidence="4" type="ORF">M408DRAFT_327748</name>
</gene>
<dbReference type="InterPro" id="IPR045340">
    <property type="entry name" value="DUF6533"/>
</dbReference>
<feature type="transmembrane region" description="Helical" evidence="2">
    <location>
        <begin position="92"/>
        <end position="114"/>
    </location>
</feature>
<evidence type="ECO:0000256" key="2">
    <source>
        <dbReference type="SAM" id="Phobius"/>
    </source>
</evidence>
<reference evidence="4 5" key="1">
    <citation type="submission" date="2014-04" db="EMBL/GenBank/DDBJ databases">
        <authorList>
            <consortium name="DOE Joint Genome Institute"/>
            <person name="Kuo A."/>
            <person name="Zuccaro A."/>
            <person name="Kohler A."/>
            <person name="Nagy L.G."/>
            <person name="Floudas D."/>
            <person name="Copeland A."/>
            <person name="Barry K.W."/>
            <person name="Cichocki N."/>
            <person name="Veneault-Fourrey C."/>
            <person name="LaButti K."/>
            <person name="Lindquist E.A."/>
            <person name="Lipzen A."/>
            <person name="Lundell T."/>
            <person name="Morin E."/>
            <person name="Murat C."/>
            <person name="Sun H."/>
            <person name="Tunlid A."/>
            <person name="Henrissat B."/>
            <person name="Grigoriev I.V."/>
            <person name="Hibbett D.S."/>
            <person name="Martin F."/>
            <person name="Nordberg H.P."/>
            <person name="Cantor M.N."/>
            <person name="Hua S.X."/>
        </authorList>
    </citation>
    <scope>NUCLEOTIDE SEQUENCE [LARGE SCALE GENOMIC DNA]</scope>
    <source>
        <strain evidence="4 5">MAFF 305830</strain>
    </source>
</reference>
<feature type="transmembrane region" description="Helical" evidence="2">
    <location>
        <begin position="20"/>
        <end position="39"/>
    </location>
</feature>
<feature type="transmembrane region" description="Helical" evidence="2">
    <location>
        <begin position="60"/>
        <end position="77"/>
    </location>
</feature>
<dbReference type="EMBL" id="KN824283">
    <property type="protein sequence ID" value="KIM30762.1"/>
    <property type="molecule type" value="Genomic_DNA"/>
</dbReference>
<dbReference type="OrthoDB" id="3251775at2759"/>
<sequence>MVAPSVSMDEVVSALQQLQISRYLAGVALVLCLYDWILLFGDEYMTIWKTRWTLPKGIYYFNRTVTPIGLIMANFQLSELKTEPLSETVCTVYGYTMGLAELVSFFLCNLLLTLRLVALYKRKRWVCWFLYTFLVISYVIAAVLVVWTFRVYGQTIHYSQMLHVCGSETRSPLMPAIFFVPSVFEFTIFFMTGYRAWQDAKNITSLSSAPFLTILYRDGIIVFFVSFGCRIWNIWIYATQPLASAWMGVYLLWAIMTILSTRVYLNLVYLARKPVIEEHNSTSQGQQFEGRTNFGGIRMRVQTTTVGDAGEIITFGSQESRPPVPLRTFDSNYGIESVVHPEHDTAWNGLAPKGSSVSYKLPKKDKKQRPESALSFVQSPPAPFLGTEKDV</sequence>
<name>A0A0C2XP67_SERVB</name>
<dbReference type="AlphaFoldDB" id="A0A0C2XP67"/>
<feature type="transmembrane region" description="Helical" evidence="2">
    <location>
        <begin position="244"/>
        <end position="265"/>
    </location>
</feature>
<reference evidence="5" key="2">
    <citation type="submission" date="2015-01" db="EMBL/GenBank/DDBJ databases">
        <title>Evolutionary Origins and Diversification of the Mycorrhizal Mutualists.</title>
        <authorList>
            <consortium name="DOE Joint Genome Institute"/>
            <consortium name="Mycorrhizal Genomics Consortium"/>
            <person name="Kohler A."/>
            <person name="Kuo A."/>
            <person name="Nagy L.G."/>
            <person name="Floudas D."/>
            <person name="Copeland A."/>
            <person name="Barry K.W."/>
            <person name="Cichocki N."/>
            <person name="Veneault-Fourrey C."/>
            <person name="LaButti K."/>
            <person name="Lindquist E.A."/>
            <person name="Lipzen A."/>
            <person name="Lundell T."/>
            <person name="Morin E."/>
            <person name="Murat C."/>
            <person name="Riley R."/>
            <person name="Ohm R."/>
            <person name="Sun H."/>
            <person name="Tunlid A."/>
            <person name="Henrissat B."/>
            <person name="Grigoriev I.V."/>
            <person name="Hibbett D.S."/>
            <person name="Martin F."/>
        </authorList>
    </citation>
    <scope>NUCLEOTIDE SEQUENCE [LARGE SCALE GENOMIC DNA]</scope>
    <source>
        <strain evidence="5">MAFF 305830</strain>
    </source>
</reference>
<dbReference type="Pfam" id="PF20151">
    <property type="entry name" value="DUF6533"/>
    <property type="match status" value="1"/>
</dbReference>
<feature type="domain" description="DUF6533" evidence="3">
    <location>
        <begin position="23"/>
        <end position="68"/>
    </location>
</feature>
<keyword evidence="2" id="KW-0812">Transmembrane</keyword>
<accession>A0A0C2XP67</accession>
<feature type="transmembrane region" description="Helical" evidence="2">
    <location>
        <begin position="215"/>
        <end position="238"/>
    </location>
</feature>
<feature type="transmembrane region" description="Helical" evidence="2">
    <location>
        <begin position="126"/>
        <end position="153"/>
    </location>
</feature>
<keyword evidence="5" id="KW-1185">Reference proteome</keyword>